<reference evidence="1" key="1">
    <citation type="journal article" date="2014" name="Front. Microbiol.">
        <title>High frequency of phylogenetically diverse reductive dehalogenase-homologous genes in deep subseafloor sedimentary metagenomes.</title>
        <authorList>
            <person name="Kawai M."/>
            <person name="Futagami T."/>
            <person name="Toyoda A."/>
            <person name="Takaki Y."/>
            <person name="Nishi S."/>
            <person name="Hori S."/>
            <person name="Arai W."/>
            <person name="Tsubouchi T."/>
            <person name="Morono Y."/>
            <person name="Uchiyama I."/>
            <person name="Ito T."/>
            <person name="Fujiyama A."/>
            <person name="Inagaki F."/>
            <person name="Takami H."/>
        </authorList>
    </citation>
    <scope>NUCLEOTIDE SEQUENCE</scope>
    <source>
        <strain evidence="1">Expedition CK06-06</strain>
    </source>
</reference>
<comment type="caution">
    <text evidence="1">The sequence shown here is derived from an EMBL/GenBank/DDBJ whole genome shotgun (WGS) entry which is preliminary data.</text>
</comment>
<feature type="non-terminal residue" evidence="1">
    <location>
        <position position="1"/>
    </location>
</feature>
<name>X1BNL5_9ZZZZ</name>
<gene>
    <name evidence="1" type="ORF">S01H4_47123</name>
</gene>
<proteinExistence type="predicted"/>
<evidence type="ECO:0000313" key="1">
    <source>
        <dbReference type="EMBL" id="GAG96585.1"/>
    </source>
</evidence>
<accession>X1BNL5</accession>
<organism evidence="1">
    <name type="scientific">marine sediment metagenome</name>
    <dbReference type="NCBI Taxonomy" id="412755"/>
    <lineage>
        <taxon>unclassified sequences</taxon>
        <taxon>metagenomes</taxon>
        <taxon>ecological metagenomes</taxon>
    </lineage>
</organism>
<protein>
    <submittedName>
        <fullName evidence="1">Uncharacterized protein</fullName>
    </submittedName>
</protein>
<dbReference type="EMBL" id="BART01026411">
    <property type="protein sequence ID" value="GAG96585.1"/>
    <property type="molecule type" value="Genomic_DNA"/>
</dbReference>
<dbReference type="AlphaFoldDB" id="X1BNL5"/>
<sequence>IFYSDQDKEVFLKKLKRNANKIFDDLSDLLSHG</sequence>